<dbReference type="PROSITE" id="PS51186">
    <property type="entry name" value="GNAT"/>
    <property type="match status" value="1"/>
</dbReference>
<dbReference type="EC" id="2.3.-.-" evidence="2"/>
<evidence type="ECO:0000259" key="1">
    <source>
        <dbReference type="PROSITE" id="PS51186"/>
    </source>
</evidence>
<organism evidence="2 3">
    <name type="scientific">Chryseomicrobium palamuruense</name>
    <dbReference type="NCBI Taxonomy" id="682973"/>
    <lineage>
        <taxon>Bacteria</taxon>
        <taxon>Bacillati</taxon>
        <taxon>Bacillota</taxon>
        <taxon>Bacilli</taxon>
        <taxon>Bacillales</taxon>
        <taxon>Caryophanaceae</taxon>
        <taxon>Chryseomicrobium</taxon>
    </lineage>
</organism>
<dbReference type="GO" id="GO:0016746">
    <property type="term" value="F:acyltransferase activity"/>
    <property type="evidence" value="ECO:0007669"/>
    <property type="project" value="UniProtKB-KW"/>
</dbReference>
<comment type="caution">
    <text evidence="2">The sequence shown here is derived from an EMBL/GenBank/DDBJ whole genome shotgun (WGS) entry which is preliminary data.</text>
</comment>
<dbReference type="CDD" id="cd04301">
    <property type="entry name" value="NAT_SF"/>
    <property type="match status" value="1"/>
</dbReference>
<keyword evidence="3" id="KW-1185">Reference proteome</keyword>
<dbReference type="InterPro" id="IPR016181">
    <property type="entry name" value="Acyl_CoA_acyltransferase"/>
</dbReference>
<dbReference type="SUPFAM" id="SSF55729">
    <property type="entry name" value="Acyl-CoA N-acyltransferases (Nat)"/>
    <property type="match status" value="1"/>
</dbReference>
<reference evidence="3" key="1">
    <citation type="journal article" date="2019" name="Int. J. Syst. Evol. Microbiol.">
        <title>The Global Catalogue of Microorganisms (GCM) 10K type strain sequencing project: providing services to taxonomists for standard genome sequencing and annotation.</title>
        <authorList>
            <consortium name="The Broad Institute Genomics Platform"/>
            <consortium name="The Broad Institute Genome Sequencing Center for Infectious Disease"/>
            <person name="Wu L."/>
            <person name="Ma J."/>
        </authorList>
    </citation>
    <scope>NUCLEOTIDE SEQUENCE [LARGE SCALE GENOMIC DNA]</scope>
    <source>
        <strain evidence="3">CCUG 50353</strain>
    </source>
</reference>
<name>A0ABV8UUX9_9BACL</name>
<dbReference type="Pfam" id="PF00583">
    <property type="entry name" value="Acetyltransf_1"/>
    <property type="match status" value="1"/>
</dbReference>
<dbReference type="InterPro" id="IPR000182">
    <property type="entry name" value="GNAT_dom"/>
</dbReference>
<proteinExistence type="predicted"/>
<dbReference type="EMBL" id="JBHSEF010000011">
    <property type="protein sequence ID" value="MFC4354536.1"/>
    <property type="molecule type" value="Genomic_DNA"/>
</dbReference>
<protein>
    <submittedName>
        <fullName evidence="2">GNAT family N-acetyltransferase</fullName>
        <ecNumber evidence="2">2.3.-.-</ecNumber>
    </submittedName>
</protein>
<feature type="domain" description="N-acetyltransferase" evidence="1">
    <location>
        <begin position="1"/>
        <end position="120"/>
    </location>
</feature>
<dbReference type="Proteomes" id="UP001595733">
    <property type="component" value="Unassembled WGS sequence"/>
</dbReference>
<accession>A0ABV8UUX9</accession>
<evidence type="ECO:0000313" key="2">
    <source>
        <dbReference type="EMBL" id="MFC4354536.1"/>
    </source>
</evidence>
<dbReference type="Gene3D" id="3.40.630.30">
    <property type="match status" value="1"/>
</dbReference>
<sequence length="120" mass="13838">MIYSYKPGQSKIAMGLLSFMFSQGDYHILQSIIDKYEQLPEWRLFLYKENDDFIGLIGGHQGEEGFTIHHLVVSPSHRGEGIGCHLISCLEKQVTSSLIPSPRTEQLFEKWQEQQRHSSQ</sequence>
<dbReference type="RefSeq" id="WP_378140813.1">
    <property type="nucleotide sequence ID" value="NZ_JBHSEF010000011.1"/>
</dbReference>
<gene>
    <name evidence="2" type="ORF">ACFO0S_05510</name>
</gene>
<keyword evidence="2" id="KW-0808">Transferase</keyword>
<keyword evidence="2" id="KW-0012">Acyltransferase</keyword>
<evidence type="ECO:0000313" key="3">
    <source>
        <dbReference type="Proteomes" id="UP001595733"/>
    </source>
</evidence>